<dbReference type="OrthoDB" id="2016777at2"/>
<evidence type="ECO:0000313" key="2">
    <source>
        <dbReference type="Proteomes" id="UP000076967"/>
    </source>
</evidence>
<comment type="caution">
    <text evidence="1">The sequence shown here is derived from an EMBL/GenBank/DDBJ whole genome shotgun (WGS) entry which is preliminary data.</text>
</comment>
<name>A0A168MBG6_9BACL</name>
<proteinExistence type="predicted"/>
<protein>
    <submittedName>
        <fullName evidence="1">Uncharacterized protein</fullName>
    </submittedName>
</protein>
<evidence type="ECO:0000313" key="1">
    <source>
        <dbReference type="EMBL" id="OAB44471.1"/>
    </source>
</evidence>
<organism evidence="1 2">
    <name type="scientific">Paenibacillus glacialis</name>
    <dbReference type="NCBI Taxonomy" id="494026"/>
    <lineage>
        <taxon>Bacteria</taxon>
        <taxon>Bacillati</taxon>
        <taxon>Bacillota</taxon>
        <taxon>Bacilli</taxon>
        <taxon>Bacillales</taxon>
        <taxon>Paenibacillaceae</taxon>
        <taxon>Paenibacillus</taxon>
    </lineage>
</organism>
<gene>
    <name evidence="1" type="ORF">PGLA_07390</name>
</gene>
<dbReference type="Proteomes" id="UP000076967">
    <property type="component" value="Unassembled WGS sequence"/>
</dbReference>
<dbReference type="InterPro" id="IPR027417">
    <property type="entry name" value="P-loop_NTPase"/>
</dbReference>
<dbReference type="SUPFAM" id="SSF52540">
    <property type="entry name" value="P-loop containing nucleoside triphosphate hydrolases"/>
    <property type="match status" value="1"/>
</dbReference>
<keyword evidence="2" id="KW-1185">Reference proteome</keyword>
<reference evidence="1 2" key="1">
    <citation type="submission" date="2016-03" db="EMBL/GenBank/DDBJ databases">
        <title>Draft genome sequence of Paenibacillus glacialis DSM 22343.</title>
        <authorList>
            <person name="Shin S.-K."/>
            <person name="Yi H."/>
        </authorList>
    </citation>
    <scope>NUCLEOTIDE SEQUENCE [LARGE SCALE GENOMIC DNA]</scope>
    <source>
        <strain evidence="1 2">DSM 22343</strain>
    </source>
</reference>
<accession>A0A168MBG6</accession>
<dbReference type="AlphaFoldDB" id="A0A168MBG6"/>
<dbReference type="RefSeq" id="WP_068530959.1">
    <property type="nucleotide sequence ID" value="NZ_LVJH01000007.1"/>
</dbReference>
<dbReference type="EMBL" id="LVJH01000007">
    <property type="protein sequence ID" value="OAB44471.1"/>
    <property type="molecule type" value="Genomic_DNA"/>
</dbReference>
<sequence length="934" mass="108631">MDYEKLKKLEVFIGARALQKQIHLILPTYNLLIEQIDLIRTSAGRPKAEYKQETNHTIGIFGARGTGKTSALYTIIQALEGNKSDEQSKTNLTNIILPIIEPDNFGDNTKIMGSIVGLLKGAVEDQLKLIKQLDNKNKDKEGFSEYFNQYVFRENNPLREKINELIEYHLYTESEYRTLLIHNYDDAATHIKKSSSLLIPDIQFKEKLTAVIDLLVDQQKKMNVTDKPVLVFIFIDDIDLKTTKCRELVDSILQYANHPHVVTILSGDYEILKESLTLALINDEYLQNIQLGSGYQINENQTIAERKMGLAHEYLKKILPPARRHQVVSWNNTSIPNFSFEDITLSSQLDELMGGDNIFTDTKTDSDELQPIRASYSIFDKTPRGLVNVYYHVHQINLMKQEETFKSMEIKEQNESLFKSVKSLIDTIILSSSELVERQRHFLDNLLLWGSNAENTQINYTRFDTDIDLSNKTRWAVKNIDEAKKRERAIKESKRLDESIFSFFIIVELLKELIPEVRCDETERIKVRNILLKNRCLGPEDSNNLVTDPINNRLYDVAVGVVSNTDLRTALLFLEHLGASKWESYYYEPDDKKEHKYEKDQFMFLTIATLIREKKNESVLKQWYYTSYSERSKTASNILSFLEEISETASEYELKERTFSSLLNRFDNEAKKRADDPNRELVTRLLINTLIKLDHSFDKLRIIEEDVKKVEGSKDYRQYQVMKAINENEEKRTIVTDRHKANIDKLIQNLGETIFMRMNSKYPSYVVRTKSSFSEKVKLFFMGEAGWSNTRYRQLKEEVRGSLDLDSNNIKDNNFETYTNIFKKVRGLSQNYLVWYGRKEALTFLTVLKQEVFFDPTIFTHAEILLIRELNIYLNTVNTTVIQDKLYENSKDEMKKKLSRASDETQAEVEADLEQIALTLSDDEHQNHENSDAG</sequence>